<name>A0A6P2BW96_9ACTN</name>
<keyword evidence="2" id="KW-1185">Reference proteome</keyword>
<organism evidence="1 2">
    <name type="scientific">Trebonia kvetii</name>
    <dbReference type="NCBI Taxonomy" id="2480626"/>
    <lineage>
        <taxon>Bacteria</taxon>
        <taxon>Bacillati</taxon>
        <taxon>Actinomycetota</taxon>
        <taxon>Actinomycetes</taxon>
        <taxon>Streptosporangiales</taxon>
        <taxon>Treboniaceae</taxon>
        <taxon>Trebonia</taxon>
    </lineage>
</organism>
<protein>
    <submittedName>
        <fullName evidence="1">Uncharacterized protein</fullName>
    </submittedName>
</protein>
<gene>
    <name evidence="1" type="ORF">EAS64_21165</name>
</gene>
<dbReference type="OrthoDB" id="5170563at2"/>
<evidence type="ECO:0000313" key="1">
    <source>
        <dbReference type="EMBL" id="TVZ02977.1"/>
    </source>
</evidence>
<accession>A0A6P2BW96</accession>
<dbReference type="Proteomes" id="UP000460272">
    <property type="component" value="Unassembled WGS sequence"/>
</dbReference>
<evidence type="ECO:0000313" key="2">
    <source>
        <dbReference type="Proteomes" id="UP000460272"/>
    </source>
</evidence>
<dbReference type="EMBL" id="RPFW01000004">
    <property type="protein sequence ID" value="TVZ02977.1"/>
    <property type="molecule type" value="Genomic_DNA"/>
</dbReference>
<dbReference type="AlphaFoldDB" id="A0A6P2BW96"/>
<sequence length="491" mass="52401">MAKKGSGKRHHSGHGALDSALAQLRTSISSGDVLHAEMQVSLLLSLPLLGDGTEEEYGLLADALIDSAEAWGDVPEGAAFLRLLTALGPRPVKRRASEALAYYTDAGIYPPEWVSGIGKPSPGLAYGGRDVFGDREVILVTFSYQDAEHALFVILDLAELPMVMSVDMTMDVARLLKFFEGGGELVERLEPVTLSEARRRIEEPLARAGENPYVELPEDTLLLVPLARSRVRRLPAPEPAAVTYTAADRAAAVGEFLACPEAADAGDADVARFWAQALTGYSGRVPDEPPGQVGKHKLDAALLGYVASTFTLSAAQLGGIAPAVTAWVRWAASRQGLDEAAAATLMTHLATALGDFQATYDDPGSVAARGYVRDIATPDVDAAWLAGCRARRELAVPLPENREAHCEVIDAADPDGRAVIVTSEFASCKPDGMPKGDFLSAAMRVANELWQDEPTATWQRGKTLLAEGHDRHDVIHLLAEPRYGVRTPAAG</sequence>
<comment type="caution">
    <text evidence="1">The sequence shown here is derived from an EMBL/GenBank/DDBJ whole genome shotgun (WGS) entry which is preliminary data.</text>
</comment>
<dbReference type="RefSeq" id="WP_145855298.1">
    <property type="nucleotide sequence ID" value="NZ_RPFW01000004.1"/>
</dbReference>
<proteinExistence type="predicted"/>
<reference evidence="1 2" key="1">
    <citation type="submission" date="2018-11" db="EMBL/GenBank/DDBJ databases">
        <title>Trebonia kvetii gen.nov., sp.nov., a novel acidophilic actinobacterium, and proposal of the new actinobacterial family Treboniaceae fam. nov.</title>
        <authorList>
            <person name="Rapoport D."/>
            <person name="Sagova-Mareckova M."/>
            <person name="Sedlacek I."/>
            <person name="Provaznik J."/>
            <person name="Kralova S."/>
            <person name="Pavlinic D."/>
            <person name="Benes V."/>
            <person name="Kopecky J."/>
        </authorList>
    </citation>
    <scope>NUCLEOTIDE SEQUENCE [LARGE SCALE GENOMIC DNA]</scope>
    <source>
        <strain evidence="1 2">15Tr583</strain>
    </source>
</reference>